<dbReference type="SUPFAM" id="SSF53448">
    <property type="entry name" value="Nucleotide-diphospho-sugar transferases"/>
    <property type="match status" value="1"/>
</dbReference>
<accession>A0A6C0E8Q8</accession>
<dbReference type="EMBL" id="MN739747">
    <property type="protein sequence ID" value="QHT24649.1"/>
    <property type="molecule type" value="Genomic_DNA"/>
</dbReference>
<dbReference type="AlphaFoldDB" id="A0A6C0E8Q8"/>
<evidence type="ECO:0000313" key="1">
    <source>
        <dbReference type="EMBL" id="QHT24649.1"/>
    </source>
</evidence>
<proteinExistence type="predicted"/>
<sequence>MASKIEENLNVICVISNPCNYKRRIELANIFIAHMNNTKNVKLYIVECIYPKYGQTEYKVTESGNPCHLQLTAETILWTKENMINLGVQKLLPKDYKAFAFVDADLHFNNNLWAEETLNKLLTYDVLQVFETGYNLNKMNQVDEKCKMLYSYCYLWKKINREHNADMSHVKHKFRHQGWGWAMTRKAYEKMGGLYDLGILGGGDTILAKSLTAWRYMYRSKPYVKCSDGFVKSLYDYQIRCIGLNVDYVSGSVYHYYHGSLTNRKYIDRWNIIIGYGYNPYTFLTRNACGMYTATSAFPIEMQKEIIIYFKERDEDN</sequence>
<organism evidence="1">
    <name type="scientific">viral metagenome</name>
    <dbReference type="NCBI Taxonomy" id="1070528"/>
    <lineage>
        <taxon>unclassified sequences</taxon>
        <taxon>metagenomes</taxon>
        <taxon>organismal metagenomes</taxon>
    </lineage>
</organism>
<evidence type="ECO:0008006" key="2">
    <source>
        <dbReference type="Google" id="ProtNLM"/>
    </source>
</evidence>
<name>A0A6C0E8Q8_9ZZZZ</name>
<reference evidence="1" key="1">
    <citation type="journal article" date="2020" name="Nature">
        <title>Giant virus diversity and host interactions through global metagenomics.</title>
        <authorList>
            <person name="Schulz F."/>
            <person name="Roux S."/>
            <person name="Paez-Espino D."/>
            <person name="Jungbluth S."/>
            <person name="Walsh D.A."/>
            <person name="Denef V.J."/>
            <person name="McMahon K.D."/>
            <person name="Konstantinidis K.T."/>
            <person name="Eloe-Fadrosh E.A."/>
            <person name="Kyrpides N.C."/>
            <person name="Woyke T."/>
        </authorList>
    </citation>
    <scope>NUCLEOTIDE SEQUENCE</scope>
    <source>
        <strain evidence="1">GVMAG-M-3300023179-150</strain>
    </source>
</reference>
<protein>
    <recommendedName>
        <fullName evidence="2">Glycosyltransferase</fullName>
    </recommendedName>
</protein>
<dbReference type="InterPro" id="IPR029044">
    <property type="entry name" value="Nucleotide-diphossugar_trans"/>
</dbReference>